<gene>
    <name evidence="1" type="ORF">K8V20_00110</name>
</gene>
<dbReference type="Proteomes" id="UP000782880">
    <property type="component" value="Unassembled WGS sequence"/>
</dbReference>
<dbReference type="AlphaFoldDB" id="A0A921LMS4"/>
<comment type="caution">
    <text evidence="1">The sequence shown here is derived from an EMBL/GenBank/DDBJ whole genome shotgun (WGS) entry which is preliminary data.</text>
</comment>
<protein>
    <submittedName>
        <fullName evidence="1">Uncharacterized protein</fullName>
    </submittedName>
</protein>
<evidence type="ECO:0000313" key="1">
    <source>
        <dbReference type="EMBL" id="HJG27040.1"/>
    </source>
</evidence>
<sequence length="104" mass="11642">MKRNDIRIMKMDRNNRSILMRALYADFCANREAGRPNEHCAALIVKVHNTPPGKLPLNGAEFRLARNSLNNLRNARIAAGGYTEAADMALLKLVKAKPPFWPLG</sequence>
<accession>A0A921LMS4</accession>
<dbReference type="EMBL" id="DYVE01000003">
    <property type="protein sequence ID" value="HJG27040.1"/>
    <property type="molecule type" value="Genomic_DNA"/>
</dbReference>
<evidence type="ECO:0000313" key="2">
    <source>
        <dbReference type="Proteomes" id="UP000782880"/>
    </source>
</evidence>
<proteinExistence type="predicted"/>
<name>A0A921LMS4_9FIRM</name>
<organism evidence="1 2">
    <name type="scientific">Subdoligranulum variabile</name>
    <dbReference type="NCBI Taxonomy" id="214851"/>
    <lineage>
        <taxon>Bacteria</taxon>
        <taxon>Bacillati</taxon>
        <taxon>Bacillota</taxon>
        <taxon>Clostridia</taxon>
        <taxon>Eubacteriales</taxon>
        <taxon>Oscillospiraceae</taxon>
        <taxon>Subdoligranulum</taxon>
    </lineage>
</organism>
<reference evidence="1" key="2">
    <citation type="submission" date="2021-09" db="EMBL/GenBank/DDBJ databases">
        <authorList>
            <person name="Gilroy R."/>
        </authorList>
    </citation>
    <scope>NUCLEOTIDE SEQUENCE</scope>
    <source>
        <strain evidence="1">ChiBcec21-2208</strain>
    </source>
</reference>
<reference evidence="1" key="1">
    <citation type="journal article" date="2021" name="PeerJ">
        <title>Extensive microbial diversity within the chicken gut microbiome revealed by metagenomics and culture.</title>
        <authorList>
            <person name="Gilroy R."/>
            <person name="Ravi A."/>
            <person name="Getino M."/>
            <person name="Pursley I."/>
            <person name="Horton D.L."/>
            <person name="Alikhan N.F."/>
            <person name="Baker D."/>
            <person name="Gharbi K."/>
            <person name="Hall N."/>
            <person name="Watson M."/>
            <person name="Adriaenssens E.M."/>
            <person name="Foster-Nyarko E."/>
            <person name="Jarju S."/>
            <person name="Secka A."/>
            <person name="Antonio M."/>
            <person name="Oren A."/>
            <person name="Chaudhuri R.R."/>
            <person name="La Ragione R."/>
            <person name="Hildebrand F."/>
            <person name="Pallen M.J."/>
        </authorList>
    </citation>
    <scope>NUCLEOTIDE SEQUENCE</scope>
    <source>
        <strain evidence="1">ChiBcec21-2208</strain>
    </source>
</reference>